<evidence type="ECO:0000256" key="3">
    <source>
        <dbReference type="ARBA" id="ARBA00022989"/>
    </source>
</evidence>
<protein>
    <recommendedName>
        <fullName evidence="7">NADH:quinone oxidoreductase/Mrp antiporter transmembrane domain-containing protein</fullName>
    </recommendedName>
</protein>
<evidence type="ECO:0000256" key="6">
    <source>
        <dbReference type="SAM" id="Phobius"/>
    </source>
</evidence>
<dbReference type="OrthoDB" id="9811718at2"/>
<feature type="transmembrane region" description="Helical" evidence="6">
    <location>
        <begin position="376"/>
        <end position="400"/>
    </location>
</feature>
<feature type="transmembrane region" description="Helical" evidence="6">
    <location>
        <begin position="456"/>
        <end position="480"/>
    </location>
</feature>
<proteinExistence type="predicted"/>
<feature type="transmembrane region" description="Helical" evidence="6">
    <location>
        <begin position="165"/>
        <end position="187"/>
    </location>
</feature>
<feature type="transmembrane region" description="Helical" evidence="6">
    <location>
        <begin position="6"/>
        <end position="26"/>
    </location>
</feature>
<dbReference type="EMBL" id="VCQV01000006">
    <property type="protein sequence ID" value="TWP37334.1"/>
    <property type="molecule type" value="Genomic_DNA"/>
</dbReference>
<feature type="domain" description="NADH:quinone oxidoreductase/Mrp antiporter transmembrane" evidence="7">
    <location>
        <begin position="130"/>
        <end position="426"/>
    </location>
</feature>
<feature type="transmembrane region" description="Helical" evidence="6">
    <location>
        <begin position="412"/>
        <end position="435"/>
    </location>
</feature>
<evidence type="ECO:0000256" key="2">
    <source>
        <dbReference type="ARBA" id="ARBA00022692"/>
    </source>
</evidence>
<evidence type="ECO:0000256" key="5">
    <source>
        <dbReference type="RuleBase" id="RU000320"/>
    </source>
</evidence>
<dbReference type="GO" id="GO:0012505">
    <property type="term" value="C:endomembrane system"/>
    <property type="evidence" value="ECO:0007669"/>
    <property type="project" value="UniProtKB-SubCell"/>
</dbReference>
<organism evidence="8 9">
    <name type="scientific">Leekyejoonella antrihumi</name>
    <dbReference type="NCBI Taxonomy" id="1660198"/>
    <lineage>
        <taxon>Bacteria</taxon>
        <taxon>Bacillati</taxon>
        <taxon>Actinomycetota</taxon>
        <taxon>Actinomycetes</taxon>
        <taxon>Micrococcales</taxon>
        <taxon>Dermacoccaceae</taxon>
        <taxon>Leekyejoonella</taxon>
    </lineage>
</organism>
<feature type="transmembrane region" description="Helical" evidence="6">
    <location>
        <begin position="38"/>
        <end position="57"/>
    </location>
</feature>
<feature type="transmembrane region" description="Helical" evidence="6">
    <location>
        <begin position="304"/>
        <end position="323"/>
    </location>
</feature>
<dbReference type="PANTHER" id="PTHR22773">
    <property type="entry name" value="NADH DEHYDROGENASE"/>
    <property type="match status" value="1"/>
</dbReference>
<evidence type="ECO:0000256" key="1">
    <source>
        <dbReference type="ARBA" id="ARBA00004127"/>
    </source>
</evidence>
<accession>A0A563E670</accession>
<comment type="caution">
    <text evidence="8">The sequence shown here is derived from an EMBL/GenBank/DDBJ whole genome shotgun (WGS) entry which is preliminary data.</text>
</comment>
<dbReference type="GO" id="GO:0016020">
    <property type="term" value="C:membrane"/>
    <property type="evidence" value="ECO:0007669"/>
    <property type="project" value="UniProtKB-SubCell"/>
</dbReference>
<feature type="transmembrane region" description="Helical" evidence="6">
    <location>
        <begin position="112"/>
        <end position="130"/>
    </location>
</feature>
<dbReference type="Proteomes" id="UP000320244">
    <property type="component" value="Unassembled WGS sequence"/>
</dbReference>
<keyword evidence="3 6" id="KW-1133">Transmembrane helix</keyword>
<dbReference type="Pfam" id="PF00361">
    <property type="entry name" value="Proton_antipo_M"/>
    <property type="match status" value="1"/>
</dbReference>
<feature type="transmembrane region" description="Helical" evidence="6">
    <location>
        <begin position="207"/>
        <end position="226"/>
    </location>
</feature>
<feature type="transmembrane region" description="Helical" evidence="6">
    <location>
        <begin position="77"/>
        <end position="100"/>
    </location>
</feature>
<evidence type="ECO:0000313" key="9">
    <source>
        <dbReference type="Proteomes" id="UP000320244"/>
    </source>
</evidence>
<feature type="transmembrane region" description="Helical" evidence="6">
    <location>
        <begin position="335"/>
        <end position="355"/>
    </location>
</feature>
<reference evidence="8 9" key="1">
    <citation type="submission" date="2019-05" db="EMBL/GenBank/DDBJ databases">
        <authorList>
            <person name="Lee S.D."/>
        </authorList>
    </citation>
    <scope>NUCLEOTIDE SEQUENCE [LARGE SCALE GENOMIC DNA]</scope>
    <source>
        <strain evidence="8 9">C5-26</strain>
    </source>
</reference>
<dbReference type="RefSeq" id="WP_146315857.1">
    <property type="nucleotide sequence ID" value="NZ_VCQV01000006.1"/>
</dbReference>
<evidence type="ECO:0000313" key="8">
    <source>
        <dbReference type="EMBL" id="TWP37334.1"/>
    </source>
</evidence>
<comment type="subcellular location">
    <subcellularLocation>
        <location evidence="1">Endomembrane system</location>
        <topology evidence="1">Multi-pass membrane protein</topology>
    </subcellularLocation>
    <subcellularLocation>
        <location evidence="5">Membrane</location>
        <topology evidence="5">Multi-pass membrane protein</topology>
    </subcellularLocation>
</comment>
<keyword evidence="4 6" id="KW-0472">Membrane</keyword>
<gene>
    <name evidence="8" type="ORF">FGL98_06160</name>
</gene>
<reference evidence="8 9" key="2">
    <citation type="submission" date="2019-08" db="EMBL/GenBank/DDBJ databases">
        <title>Jejuicoccus antrihumi gen. nov., sp. nov., a new member of the family Dermacoccaceae isolated from a cave.</title>
        <authorList>
            <person name="Schumann P."/>
            <person name="Kim I.S."/>
        </authorList>
    </citation>
    <scope>NUCLEOTIDE SEQUENCE [LARGE SCALE GENOMIC DNA]</scope>
    <source>
        <strain evidence="8 9">C5-26</strain>
    </source>
</reference>
<evidence type="ECO:0000256" key="4">
    <source>
        <dbReference type="ARBA" id="ARBA00023136"/>
    </source>
</evidence>
<dbReference type="InterPro" id="IPR001750">
    <property type="entry name" value="ND/Mrp_TM"/>
</dbReference>
<name>A0A563E670_9MICO</name>
<keyword evidence="2 5" id="KW-0812">Transmembrane</keyword>
<evidence type="ECO:0000259" key="7">
    <source>
        <dbReference type="Pfam" id="PF00361"/>
    </source>
</evidence>
<feature type="transmembrane region" description="Helical" evidence="6">
    <location>
        <begin position="136"/>
        <end position="153"/>
    </location>
</feature>
<dbReference type="AlphaFoldDB" id="A0A563E670"/>
<sequence length="482" mass="49091">MSVTYNWALLAPVAVPALGAVLLLVIDLCLPRLGRLHWILAAIILLAGAAFAVPLALPGADSPRRTLCLPNKDCLYLVDHVGVGLQLAALVSAAVVALLAFPIKVPGERAPVLGALVLTAAAGASGVAAAGDLGSWLVMLEVATLPTVVLVALRARRAAIDGALSLLTVSLVSFAILAMGAAMWFAATGGGLLNGGGLLQAAKTPDSHRILVLAMMFIIAGLAFKLSLAPFHSWTPEAVGGASTPIGAYLVVTSKVAALAALLVMVRSMNVLGNPVLGVLGVLAAVSMTLGNVMALREQSTLRFLAWSTVAQAGWVVLPLATVSSTSLRSAAGYLVVYSLATLVAFAVVTAIAHADGRGAATRLRSFGGLLRRRPVLGAALGLALLVLAGLPPGVVGLVAKVLALSPVAGNRLWVLAVVAALNAMLGVAVYLRWLRIILGERQEPVARGRIHPVHTGLVLAGLAGLVVTSFAPQLLLSIVGG</sequence>
<feature type="transmembrane region" description="Helical" evidence="6">
    <location>
        <begin position="272"/>
        <end position="292"/>
    </location>
</feature>
<keyword evidence="9" id="KW-1185">Reference proteome</keyword>
<feature type="transmembrane region" description="Helical" evidence="6">
    <location>
        <begin position="246"/>
        <end position="266"/>
    </location>
</feature>